<dbReference type="AlphaFoldDB" id="A0A1M7XY70"/>
<dbReference type="Proteomes" id="UP000184603">
    <property type="component" value="Unassembled WGS sequence"/>
</dbReference>
<protein>
    <submittedName>
        <fullName evidence="1">Uncharacterized protein</fullName>
    </submittedName>
</protein>
<proteinExistence type="predicted"/>
<organism evidence="1 2">
    <name type="scientific">Desulfopila aestuarii DSM 18488</name>
    <dbReference type="NCBI Taxonomy" id="1121416"/>
    <lineage>
        <taxon>Bacteria</taxon>
        <taxon>Pseudomonadati</taxon>
        <taxon>Thermodesulfobacteriota</taxon>
        <taxon>Desulfobulbia</taxon>
        <taxon>Desulfobulbales</taxon>
        <taxon>Desulfocapsaceae</taxon>
        <taxon>Desulfopila</taxon>
    </lineage>
</organism>
<reference evidence="1 2" key="1">
    <citation type="submission" date="2016-12" db="EMBL/GenBank/DDBJ databases">
        <authorList>
            <person name="Song W.-J."/>
            <person name="Kurnit D.M."/>
        </authorList>
    </citation>
    <scope>NUCLEOTIDE SEQUENCE [LARGE SCALE GENOMIC DNA]</scope>
    <source>
        <strain evidence="1 2">DSM 18488</strain>
    </source>
</reference>
<sequence>MESWYALEVENGVKYKKLRSRLLMTFDALYLKLGAPRNMGVYSKTDAEKNIVTLYFTPVTRTIAEKFGAAECEAPAKAGLELNMGPDTCLEFYSVEAP</sequence>
<evidence type="ECO:0000313" key="1">
    <source>
        <dbReference type="EMBL" id="SHO43938.1"/>
    </source>
</evidence>
<keyword evidence="2" id="KW-1185">Reference proteome</keyword>
<dbReference type="EMBL" id="FRFE01000002">
    <property type="protein sequence ID" value="SHO43938.1"/>
    <property type="molecule type" value="Genomic_DNA"/>
</dbReference>
<evidence type="ECO:0000313" key="2">
    <source>
        <dbReference type="Proteomes" id="UP000184603"/>
    </source>
</evidence>
<dbReference type="OrthoDB" id="6891850at2"/>
<dbReference type="RefSeq" id="WP_073611945.1">
    <property type="nucleotide sequence ID" value="NZ_FRFE01000002.1"/>
</dbReference>
<name>A0A1M7XY70_9BACT</name>
<accession>A0A1M7XY70</accession>
<gene>
    <name evidence="1" type="ORF">SAMN02745220_00576</name>
</gene>